<evidence type="ECO:0000256" key="3">
    <source>
        <dbReference type="ARBA" id="ARBA00022692"/>
    </source>
</evidence>
<feature type="non-terminal residue" evidence="7">
    <location>
        <position position="1"/>
    </location>
</feature>
<feature type="transmembrane region" description="Helical" evidence="6">
    <location>
        <begin position="219"/>
        <end position="240"/>
    </location>
</feature>
<dbReference type="AlphaFoldDB" id="A0A367J2R4"/>
<evidence type="ECO:0000256" key="4">
    <source>
        <dbReference type="ARBA" id="ARBA00022989"/>
    </source>
</evidence>
<feature type="transmembrane region" description="Helical" evidence="6">
    <location>
        <begin position="252"/>
        <end position="273"/>
    </location>
</feature>
<dbReference type="Gene3D" id="1.20.1250.20">
    <property type="entry name" value="MFS general substrate transporter like domains"/>
    <property type="match status" value="1"/>
</dbReference>
<evidence type="ECO:0000256" key="6">
    <source>
        <dbReference type="SAM" id="Phobius"/>
    </source>
</evidence>
<dbReference type="InterPro" id="IPR036259">
    <property type="entry name" value="MFS_trans_sf"/>
</dbReference>
<keyword evidence="4 6" id="KW-1133">Transmembrane helix</keyword>
<dbReference type="SUPFAM" id="SSF103473">
    <property type="entry name" value="MFS general substrate transporter"/>
    <property type="match status" value="1"/>
</dbReference>
<feature type="transmembrane region" description="Helical" evidence="6">
    <location>
        <begin position="31"/>
        <end position="50"/>
    </location>
</feature>
<keyword evidence="5 6" id="KW-0472">Membrane</keyword>
<dbReference type="OrthoDB" id="6730379at2759"/>
<comment type="caution">
    <text evidence="7">The sequence shown here is derived from an EMBL/GenBank/DDBJ whole genome shotgun (WGS) entry which is preliminary data.</text>
</comment>
<evidence type="ECO:0000313" key="8">
    <source>
        <dbReference type="Proteomes" id="UP000253551"/>
    </source>
</evidence>
<evidence type="ECO:0000256" key="5">
    <source>
        <dbReference type="ARBA" id="ARBA00023136"/>
    </source>
</evidence>
<sequence>NGLASIVGSAAAVGIASMGNRYGISAWQWGYIIWGTITVAVGITCFFALIDSPNSWVLQLTEEEKEIVELRTRDNAVVRKQTVRVAQYWEALREPRLWLLCIASLAHNLQNGGLVTYSTVLVSGLGFNSTQSILLQIPSGAFTVLYCGFAVYLNRRTKQIVYTAVVCYSISALGCLLLAVLPNTGVKLLGYYLSWAQTGSYVMLITVIGSTVSGYSKKIFYNGANMLAYTVGNFCGPLMLVESTKPAYVPTMWGFFACNLLNICCFLTVRFILARINKKRLPERSSEPTDVYLNLTDKEDRNYNYQL</sequence>
<dbReference type="InterPro" id="IPR011701">
    <property type="entry name" value="MFS"/>
</dbReference>
<evidence type="ECO:0000256" key="1">
    <source>
        <dbReference type="ARBA" id="ARBA00004141"/>
    </source>
</evidence>
<reference evidence="7 8" key="1">
    <citation type="journal article" date="2018" name="G3 (Bethesda)">
        <title>Phylogenetic and Phylogenomic Definition of Rhizopus Species.</title>
        <authorList>
            <person name="Gryganskyi A.P."/>
            <person name="Golan J."/>
            <person name="Dolatabadi S."/>
            <person name="Mondo S."/>
            <person name="Robb S."/>
            <person name="Idnurm A."/>
            <person name="Muszewska A."/>
            <person name="Steczkiewicz K."/>
            <person name="Masonjones S."/>
            <person name="Liao H.L."/>
            <person name="Gajdeczka M.T."/>
            <person name="Anike F."/>
            <person name="Vuek A."/>
            <person name="Anishchenko I.M."/>
            <person name="Voigt K."/>
            <person name="de Hoog G.S."/>
            <person name="Smith M.E."/>
            <person name="Heitman J."/>
            <person name="Vilgalys R."/>
            <person name="Stajich J.E."/>
        </authorList>
    </citation>
    <scope>NUCLEOTIDE SEQUENCE [LARGE SCALE GENOMIC DNA]</scope>
    <source>
        <strain evidence="7 8">LSU 92-RS-03</strain>
    </source>
</reference>
<feature type="transmembrane region" description="Helical" evidence="6">
    <location>
        <begin position="192"/>
        <end position="212"/>
    </location>
</feature>
<dbReference type="EMBL" id="PJQM01004501">
    <property type="protein sequence ID" value="RCH84244.1"/>
    <property type="molecule type" value="Genomic_DNA"/>
</dbReference>
<feature type="transmembrane region" description="Helical" evidence="6">
    <location>
        <begin position="6"/>
        <end position="24"/>
    </location>
</feature>
<evidence type="ECO:0008006" key="9">
    <source>
        <dbReference type="Google" id="ProtNLM"/>
    </source>
</evidence>
<comment type="subcellular location">
    <subcellularLocation>
        <location evidence="1">Membrane</location>
        <topology evidence="1">Multi-pass membrane protein</topology>
    </subcellularLocation>
</comment>
<dbReference type="PANTHER" id="PTHR43791:SF1">
    <property type="entry name" value="ALLANTOATE PERMEASE"/>
    <property type="match status" value="1"/>
</dbReference>
<name>A0A367J2R4_RHIST</name>
<proteinExistence type="predicted"/>
<feature type="transmembrane region" description="Helical" evidence="6">
    <location>
        <begin position="160"/>
        <end position="180"/>
    </location>
</feature>
<dbReference type="PANTHER" id="PTHR43791">
    <property type="entry name" value="PERMEASE-RELATED"/>
    <property type="match status" value="1"/>
</dbReference>
<dbReference type="Proteomes" id="UP000253551">
    <property type="component" value="Unassembled WGS sequence"/>
</dbReference>
<keyword evidence="3 6" id="KW-0812">Transmembrane</keyword>
<evidence type="ECO:0000313" key="7">
    <source>
        <dbReference type="EMBL" id="RCH84244.1"/>
    </source>
</evidence>
<accession>A0A367J2R4</accession>
<dbReference type="Pfam" id="PF07690">
    <property type="entry name" value="MFS_1"/>
    <property type="match status" value="1"/>
</dbReference>
<dbReference type="GO" id="GO:0022857">
    <property type="term" value="F:transmembrane transporter activity"/>
    <property type="evidence" value="ECO:0007669"/>
    <property type="project" value="InterPro"/>
</dbReference>
<evidence type="ECO:0000256" key="2">
    <source>
        <dbReference type="ARBA" id="ARBA00022448"/>
    </source>
</evidence>
<keyword evidence="2" id="KW-0813">Transport</keyword>
<protein>
    <recommendedName>
        <fullName evidence="9">Major facilitator superfamily (MFS) profile domain-containing protein</fullName>
    </recommendedName>
</protein>
<dbReference type="STRING" id="4846.A0A367J2R4"/>
<organism evidence="7 8">
    <name type="scientific">Rhizopus stolonifer</name>
    <name type="common">Rhizopus nigricans</name>
    <dbReference type="NCBI Taxonomy" id="4846"/>
    <lineage>
        <taxon>Eukaryota</taxon>
        <taxon>Fungi</taxon>
        <taxon>Fungi incertae sedis</taxon>
        <taxon>Mucoromycota</taxon>
        <taxon>Mucoromycotina</taxon>
        <taxon>Mucoromycetes</taxon>
        <taxon>Mucorales</taxon>
        <taxon>Mucorineae</taxon>
        <taxon>Rhizopodaceae</taxon>
        <taxon>Rhizopus</taxon>
    </lineage>
</organism>
<gene>
    <name evidence="7" type="ORF">CU098_008285</name>
</gene>
<feature type="transmembrane region" description="Helical" evidence="6">
    <location>
        <begin position="133"/>
        <end position="153"/>
    </location>
</feature>
<keyword evidence="8" id="KW-1185">Reference proteome</keyword>
<dbReference type="GO" id="GO:0016020">
    <property type="term" value="C:membrane"/>
    <property type="evidence" value="ECO:0007669"/>
    <property type="project" value="UniProtKB-SubCell"/>
</dbReference>